<dbReference type="Proteomes" id="UP000637788">
    <property type="component" value="Unassembled WGS sequence"/>
</dbReference>
<reference evidence="2" key="1">
    <citation type="journal article" date="2014" name="Int. J. Syst. Evol. Microbiol.">
        <title>Complete genome sequence of Corynebacterium casei LMG S-19264T (=DSM 44701T), isolated from a smear-ripened cheese.</title>
        <authorList>
            <consortium name="US DOE Joint Genome Institute (JGI-PGF)"/>
            <person name="Walter F."/>
            <person name="Albersmeier A."/>
            <person name="Kalinowski J."/>
            <person name="Ruckert C."/>
        </authorList>
    </citation>
    <scope>NUCLEOTIDE SEQUENCE</scope>
    <source>
        <strain evidence="2">JCM 3035</strain>
    </source>
</reference>
<name>A0A917QWQ6_9ACTN</name>
<evidence type="ECO:0000313" key="3">
    <source>
        <dbReference type="Proteomes" id="UP000637788"/>
    </source>
</evidence>
<dbReference type="AlphaFoldDB" id="A0A917QWQ6"/>
<sequence length="73" mass="7694">MVFNLFPGILDTPFTESHDLVECGQVRRIGGPGGCRGVGGDLFRGHGDMRAEGVPEGPPLEDEPPDRAGDGEC</sequence>
<evidence type="ECO:0000313" key="2">
    <source>
        <dbReference type="EMBL" id="GGK72011.1"/>
    </source>
</evidence>
<comment type="caution">
    <text evidence="2">The sequence shown here is derived from an EMBL/GenBank/DDBJ whole genome shotgun (WGS) entry which is preliminary data.</text>
</comment>
<keyword evidence="3" id="KW-1185">Reference proteome</keyword>
<organism evidence="2 3">
    <name type="scientific">Streptomyces flaveus</name>
    <dbReference type="NCBI Taxonomy" id="66370"/>
    <lineage>
        <taxon>Bacteria</taxon>
        <taxon>Bacillati</taxon>
        <taxon>Actinomycetota</taxon>
        <taxon>Actinomycetes</taxon>
        <taxon>Kitasatosporales</taxon>
        <taxon>Streptomycetaceae</taxon>
        <taxon>Streptomyces</taxon>
        <taxon>Streptomyces aurantiacus group</taxon>
    </lineage>
</organism>
<evidence type="ECO:0000256" key="1">
    <source>
        <dbReference type="SAM" id="MobiDB-lite"/>
    </source>
</evidence>
<protein>
    <submittedName>
        <fullName evidence="2">Uncharacterized protein</fullName>
    </submittedName>
</protein>
<proteinExistence type="predicted"/>
<dbReference type="EMBL" id="BMPQ01000007">
    <property type="protein sequence ID" value="GGK72011.1"/>
    <property type="molecule type" value="Genomic_DNA"/>
</dbReference>
<accession>A0A917QWQ6</accession>
<reference evidence="2" key="2">
    <citation type="submission" date="2020-09" db="EMBL/GenBank/DDBJ databases">
        <authorList>
            <person name="Sun Q."/>
            <person name="Ohkuma M."/>
        </authorList>
    </citation>
    <scope>NUCLEOTIDE SEQUENCE</scope>
    <source>
        <strain evidence="2">JCM 3035</strain>
    </source>
</reference>
<gene>
    <name evidence="2" type="ORF">GCM10010094_36230</name>
</gene>
<feature type="region of interest" description="Disordered" evidence="1">
    <location>
        <begin position="45"/>
        <end position="73"/>
    </location>
</feature>